<evidence type="ECO:0000256" key="5">
    <source>
        <dbReference type="ARBA" id="ARBA00021843"/>
    </source>
</evidence>
<comment type="subcellular location">
    <subcellularLocation>
        <location evidence="2 11">Cytoplasm</location>
    </subcellularLocation>
</comment>
<dbReference type="EC" id="3.4.11.5" evidence="4 11"/>
<evidence type="ECO:0000256" key="4">
    <source>
        <dbReference type="ARBA" id="ARBA00012568"/>
    </source>
</evidence>
<sequence>MSWDSVPASAAVALYPPVAAHDAGFLDVGDGHRIYWEVGGNPLGRPALYLHGGPGGAATADARRFFDAARYRIVLFDQRGCGRSEPRDRLEANTTAHLIGDIEKLREALAIDRWLVFGGSWGATLALAYAQRYPTRVAALVLRAVFLGRQRELDWLYALGASQRFPDAWERFVAPIPARERDDFVGAYHRRVASADPAVALPAARAWCAWEDALIAGGQRPAATTDADDAALLTLARIETHYFVHRAFIEEGELLAGVHRLAGIPGVVVQGSADAVTPPAAAWELCRAWLGATLVVVPCEGHSSSEPGIQRSLVAATDRFCGADVGVHRAYGRDLDTGAGSHYRRRKK</sequence>
<organism evidence="14 15">
    <name type="scientific">Aromatoleum evansii</name>
    <name type="common">Azoarcus evansii</name>
    <dbReference type="NCBI Taxonomy" id="59406"/>
    <lineage>
        <taxon>Bacteria</taxon>
        <taxon>Pseudomonadati</taxon>
        <taxon>Pseudomonadota</taxon>
        <taxon>Betaproteobacteria</taxon>
        <taxon>Rhodocyclales</taxon>
        <taxon>Rhodocyclaceae</taxon>
        <taxon>Aromatoleum</taxon>
    </lineage>
</organism>
<keyword evidence="7 11" id="KW-0963">Cytoplasm</keyword>
<dbReference type="PANTHER" id="PTHR43722:SF1">
    <property type="entry name" value="PROLINE IMINOPEPTIDASE"/>
    <property type="match status" value="1"/>
</dbReference>
<evidence type="ECO:0000256" key="11">
    <source>
        <dbReference type="PIRNR" id="PIRNR006431"/>
    </source>
</evidence>
<protein>
    <recommendedName>
        <fullName evidence="5 11">Proline iminopeptidase</fullName>
        <shortName evidence="11">PIP</shortName>
        <ecNumber evidence="4 11">3.4.11.5</ecNumber>
    </recommendedName>
    <alternativeName>
        <fullName evidence="10 11">Prolyl aminopeptidase</fullName>
    </alternativeName>
</protein>
<evidence type="ECO:0000256" key="6">
    <source>
        <dbReference type="ARBA" id="ARBA00022438"/>
    </source>
</evidence>
<dbReference type="InterPro" id="IPR000073">
    <property type="entry name" value="AB_hydrolase_1"/>
</dbReference>
<dbReference type="Proteomes" id="UP001626593">
    <property type="component" value="Chromosome"/>
</dbReference>
<keyword evidence="9 11" id="KW-0378">Hydrolase</keyword>
<dbReference type="NCBIfam" id="TIGR01249">
    <property type="entry name" value="pro_imino_pep_1"/>
    <property type="match status" value="1"/>
</dbReference>
<gene>
    <name evidence="14" type="primary">pip</name>
    <name evidence="14" type="ORF">U5817_12070</name>
</gene>
<accession>A0ABZ1AS95</accession>
<dbReference type="InterPro" id="IPR029058">
    <property type="entry name" value="AB_hydrolase_fold"/>
</dbReference>
<keyword evidence="8 11" id="KW-0645">Protease</keyword>
<evidence type="ECO:0000259" key="13">
    <source>
        <dbReference type="Pfam" id="PF00561"/>
    </source>
</evidence>
<evidence type="ECO:0000313" key="15">
    <source>
        <dbReference type="Proteomes" id="UP001626593"/>
    </source>
</evidence>
<dbReference type="GO" id="GO:0004177">
    <property type="term" value="F:aminopeptidase activity"/>
    <property type="evidence" value="ECO:0007669"/>
    <property type="project" value="UniProtKB-KW"/>
</dbReference>
<reference evidence="14 15" key="1">
    <citation type="submission" date="2023-12" db="EMBL/GenBank/DDBJ databases">
        <title>A. evansii MAY27, complete genome.</title>
        <authorList>
            <person name="Wang Y."/>
        </authorList>
    </citation>
    <scope>NUCLEOTIDE SEQUENCE [LARGE SCALE GENOMIC DNA]</scope>
    <source>
        <strain evidence="14 15">MAY27</strain>
    </source>
</reference>
<keyword evidence="6 11" id="KW-0031">Aminopeptidase</keyword>
<evidence type="ECO:0000256" key="8">
    <source>
        <dbReference type="ARBA" id="ARBA00022670"/>
    </source>
</evidence>
<dbReference type="RefSeq" id="WP_407280908.1">
    <property type="nucleotide sequence ID" value="NZ_CP141259.1"/>
</dbReference>
<evidence type="ECO:0000256" key="3">
    <source>
        <dbReference type="ARBA" id="ARBA00010088"/>
    </source>
</evidence>
<comment type="similarity">
    <text evidence="3 11 12">Belongs to the peptidase S33 family.</text>
</comment>
<proteinExistence type="inferred from homology"/>
<dbReference type="Gene3D" id="3.40.50.1820">
    <property type="entry name" value="alpha/beta hydrolase"/>
    <property type="match status" value="1"/>
</dbReference>
<evidence type="ECO:0000256" key="2">
    <source>
        <dbReference type="ARBA" id="ARBA00004496"/>
    </source>
</evidence>
<feature type="domain" description="AB hydrolase-1" evidence="13">
    <location>
        <begin position="48"/>
        <end position="305"/>
    </location>
</feature>
<dbReference type="Pfam" id="PF00561">
    <property type="entry name" value="Abhydrolase_1"/>
    <property type="match status" value="1"/>
</dbReference>
<dbReference type="PRINTS" id="PR00793">
    <property type="entry name" value="PROAMNOPTASE"/>
</dbReference>
<evidence type="ECO:0000313" key="14">
    <source>
        <dbReference type="EMBL" id="WRL48751.1"/>
    </source>
</evidence>
<dbReference type="InterPro" id="IPR002410">
    <property type="entry name" value="Peptidase_S33"/>
</dbReference>
<evidence type="ECO:0000256" key="1">
    <source>
        <dbReference type="ARBA" id="ARBA00001585"/>
    </source>
</evidence>
<evidence type="ECO:0000256" key="12">
    <source>
        <dbReference type="RuleBase" id="RU003421"/>
    </source>
</evidence>
<comment type="catalytic activity">
    <reaction evidence="1 11 12">
        <text>Release of N-terminal proline from a peptide.</text>
        <dbReference type="EC" id="3.4.11.5"/>
    </reaction>
</comment>
<evidence type="ECO:0000256" key="9">
    <source>
        <dbReference type="ARBA" id="ARBA00022801"/>
    </source>
</evidence>
<dbReference type="PRINTS" id="PR00111">
    <property type="entry name" value="ABHYDROLASE"/>
</dbReference>
<evidence type="ECO:0000256" key="10">
    <source>
        <dbReference type="ARBA" id="ARBA00029605"/>
    </source>
</evidence>
<keyword evidence="15" id="KW-1185">Reference proteome</keyword>
<dbReference type="PANTHER" id="PTHR43722">
    <property type="entry name" value="PROLINE IMINOPEPTIDASE"/>
    <property type="match status" value="1"/>
</dbReference>
<name>A0ABZ1AS95_AROEV</name>
<evidence type="ECO:0000256" key="7">
    <source>
        <dbReference type="ARBA" id="ARBA00022490"/>
    </source>
</evidence>
<dbReference type="EMBL" id="CP141259">
    <property type="protein sequence ID" value="WRL48751.1"/>
    <property type="molecule type" value="Genomic_DNA"/>
</dbReference>
<dbReference type="PIRSF" id="PIRSF006431">
    <property type="entry name" value="Pept_S33"/>
    <property type="match status" value="1"/>
</dbReference>
<dbReference type="InterPro" id="IPR005944">
    <property type="entry name" value="Pro_iminopeptidase"/>
</dbReference>
<dbReference type="SUPFAM" id="SSF53474">
    <property type="entry name" value="alpha/beta-Hydrolases"/>
    <property type="match status" value="1"/>
</dbReference>